<dbReference type="Gene3D" id="3.20.20.240">
    <property type="entry name" value="Methylmalonyl-CoA mutase"/>
    <property type="match status" value="1"/>
</dbReference>
<protein>
    <submittedName>
        <fullName evidence="4">Methylmalonyl-CoA mutase</fullName>
    </submittedName>
</protein>
<dbReference type="InterPro" id="IPR006098">
    <property type="entry name" value="MMCoA_mutase_a_cat"/>
</dbReference>
<feature type="domain" description="Methylmalonyl-CoA mutase alpha/beta chain catalytic" evidence="3">
    <location>
        <begin position="6"/>
        <end position="520"/>
    </location>
</feature>
<organism evidence="4 5">
    <name type="scientific">Ornithinimicrobium tianjinense</name>
    <dbReference type="NCBI Taxonomy" id="1195761"/>
    <lineage>
        <taxon>Bacteria</taxon>
        <taxon>Bacillati</taxon>
        <taxon>Actinomycetota</taxon>
        <taxon>Actinomycetes</taxon>
        <taxon>Micrococcales</taxon>
        <taxon>Ornithinimicrobiaceae</taxon>
        <taxon>Ornithinimicrobium</taxon>
    </lineage>
</organism>
<dbReference type="SUPFAM" id="SSF51703">
    <property type="entry name" value="Cobalamin (vitamin B12)-dependent enzymes"/>
    <property type="match status" value="1"/>
</dbReference>
<dbReference type="InterPro" id="IPR016176">
    <property type="entry name" value="Cbl-dep_enz_cat"/>
</dbReference>
<gene>
    <name evidence="4" type="ORF">GCM10011366_19200</name>
</gene>
<sequence>MSEATTESGLPMKAVYGPDDLQDFDPATMLGEPGSYPFTRGVYPSMYTGRPWTMRQYAGFGTAAESNARYRELVANGTGGLSVAFDLPTQMGYDSDHQLAAGEVGKVGVAIDSVDDMAVLFDGLPLDEVSTSMTINAPAASLLLMYQLVAEANGIPASRLTGTIQNDVLKEYIARGTYIYPPAQSLRLISNIFAYCHAEIPRWNTISISGYHMAEAGATPVQEIAFTLANAKAYVQAAVDAGLQVDDFAPRLSFFFVARTTLLEEVAKFRAARRIWARIMKEEFGAQNPKSMMLRFHTQTAGVQLTAQQPEVNLVRVAVQGLAAVLGGTQSLHTNSFDEAIALPTAKAARLALRTQQVLAYETDVTRTVDPFAGSYVVESLTDEVEEAAMELIRAVDDRGGAVHAIEQGFQKSEIERSAYETALQIDSGERVVVGQNRYRIEDEERYEPLRVDPAIEVAQAERLARLRAERDGDAVDRALDGVRAAARGTDNVLYPMLDALRARATGGEVADALREVWGQYTPRETF</sequence>
<comment type="subunit">
    <text evidence="1">Heterodimer of an alpha and a beta chain.</text>
</comment>
<evidence type="ECO:0000313" key="5">
    <source>
        <dbReference type="Proteomes" id="UP000605670"/>
    </source>
</evidence>
<dbReference type="Proteomes" id="UP000605670">
    <property type="component" value="Unassembled WGS sequence"/>
</dbReference>
<name>A0A917BM58_9MICO</name>
<reference evidence="4" key="1">
    <citation type="journal article" date="2014" name="Int. J. Syst. Evol. Microbiol.">
        <title>Complete genome sequence of Corynebacterium casei LMG S-19264T (=DSM 44701T), isolated from a smear-ripened cheese.</title>
        <authorList>
            <consortium name="US DOE Joint Genome Institute (JGI-PGF)"/>
            <person name="Walter F."/>
            <person name="Albersmeier A."/>
            <person name="Kalinowski J."/>
            <person name="Ruckert C."/>
        </authorList>
    </citation>
    <scope>NUCLEOTIDE SEQUENCE</scope>
    <source>
        <strain evidence="4">CGMCC 1.12160</strain>
    </source>
</reference>
<dbReference type="RefSeq" id="WP_188430194.1">
    <property type="nucleotide sequence ID" value="NZ_BAABKH010000001.1"/>
</dbReference>
<dbReference type="NCBIfam" id="TIGR00641">
    <property type="entry name" value="acid_CoA_mut_N"/>
    <property type="match status" value="1"/>
</dbReference>
<evidence type="ECO:0000313" key="4">
    <source>
        <dbReference type="EMBL" id="GGF51486.1"/>
    </source>
</evidence>
<keyword evidence="2" id="KW-0413">Isomerase</keyword>
<dbReference type="PANTHER" id="PTHR48101">
    <property type="entry name" value="METHYLMALONYL-COA MUTASE, MITOCHONDRIAL-RELATED"/>
    <property type="match status" value="1"/>
</dbReference>
<dbReference type="InterPro" id="IPR006099">
    <property type="entry name" value="MeMalonylCoA_mutase_a/b_cat"/>
</dbReference>
<dbReference type="GO" id="GO:0004494">
    <property type="term" value="F:methylmalonyl-CoA mutase activity"/>
    <property type="evidence" value="ECO:0007669"/>
    <property type="project" value="UniProtKB-EC"/>
</dbReference>
<dbReference type="EMBL" id="BMEM01000002">
    <property type="protein sequence ID" value="GGF51486.1"/>
    <property type="molecule type" value="Genomic_DNA"/>
</dbReference>
<reference evidence="4" key="2">
    <citation type="submission" date="2020-09" db="EMBL/GenBank/DDBJ databases">
        <authorList>
            <person name="Sun Q."/>
            <person name="Zhou Y."/>
        </authorList>
    </citation>
    <scope>NUCLEOTIDE SEQUENCE</scope>
    <source>
        <strain evidence="4">CGMCC 1.12160</strain>
    </source>
</reference>
<evidence type="ECO:0000256" key="1">
    <source>
        <dbReference type="ARBA" id="ARBA00011870"/>
    </source>
</evidence>
<comment type="caution">
    <text evidence="4">The sequence shown here is derived from an EMBL/GenBank/DDBJ whole genome shotgun (WGS) entry which is preliminary data.</text>
</comment>
<evidence type="ECO:0000256" key="2">
    <source>
        <dbReference type="ARBA" id="ARBA00023235"/>
    </source>
</evidence>
<keyword evidence="5" id="KW-1185">Reference proteome</keyword>
<proteinExistence type="predicted"/>
<dbReference type="PANTHER" id="PTHR48101:SF1">
    <property type="entry name" value="METHYLMALONYL-COA MUTASE, LARGE SUBUNIT"/>
    <property type="match status" value="1"/>
</dbReference>
<evidence type="ECO:0000259" key="3">
    <source>
        <dbReference type="Pfam" id="PF01642"/>
    </source>
</evidence>
<dbReference type="GO" id="GO:0031419">
    <property type="term" value="F:cobalamin binding"/>
    <property type="evidence" value="ECO:0007669"/>
    <property type="project" value="UniProtKB-KW"/>
</dbReference>
<dbReference type="Pfam" id="PF01642">
    <property type="entry name" value="MM_CoA_mutase"/>
    <property type="match status" value="1"/>
</dbReference>
<dbReference type="AlphaFoldDB" id="A0A917BM58"/>
<accession>A0A917BM58</accession>